<name>A0A2Z6SGZ3_9GLOM</name>
<comment type="caution">
    <text evidence="1">The sequence shown here is derived from an EMBL/GenBank/DDBJ whole genome shotgun (WGS) entry which is preliminary data.</text>
</comment>
<dbReference type="EMBL" id="BEXD01003960">
    <property type="protein sequence ID" value="GBC04679.1"/>
    <property type="molecule type" value="Genomic_DNA"/>
</dbReference>
<organism evidence="1 2">
    <name type="scientific">Rhizophagus clarus</name>
    <dbReference type="NCBI Taxonomy" id="94130"/>
    <lineage>
        <taxon>Eukaryota</taxon>
        <taxon>Fungi</taxon>
        <taxon>Fungi incertae sedis</taxon>
        <taxon>Mucoromycota</taxon>
        <taxon>Glomeromycotina</taxon>
        <taxon>Glomeromycetes</taxon>
        <taxon>Glomerales</taxon>
        <taxon>Glomeraceae</taxon>
        <taxon>Rhizophagus</taxon>
    </lineage>
</organism>
<accession>A0A2Z6SGZ3</accession>
<proteinExistence type="predicted"/>
<dbReference type="AlphaFoldDB" id="A0A2Z6SGZ3"/>
<sequence length="75" mass="8685">MMTRRKEIAAEYGLCIQPSILDKLKRERHLQSPHDVYHITAGKALRFLRITIDALSPEGKSAFILAWKAFEYPRS</sequence>
<protein>
    <submittedName>
        <fullName evidence="1">Uncharacterized protein</fullName>
    </submittedName>
</protein>
<reference evidence="1 2" key="1">
    <citation type="submission" date="2017-11" db="EMBL/GenBank/DDBJ databases">
        <title>The genome of Rhizophagus clarus HR1 reveals common genetic basis of auxotrophy among arbuscular mycorrhizal fungi.</title>
        <authorList>
            <person name="Kobayashi Y."/>
        </authorList>
    </citation>
    <scope>NUCLEOTIDE SEQUENCE [LARGE SCALE GENOMIC DNA]</scope>
    <source>
        <strain evidence="1 2">HR1</strain>
    </source>
</reference>
<evidence type="ECO:0000313" key="1">
    <source>
        <dbReference type="EMBL" id="GBC04679.1"/>
    </source>
</evidence>
<keyword evidence="2" id="KW-1185">Reference proteome</keyword>
<dbReference type="Proteomes" id="UP000247702">
    <property type="component" value="Unassembled WGS sequence"/>
</dbReference>
<gene>
    <name evidence="1" type="ORF">RclHR1_05800006</name>
</gene>
<evidence type="ECO:0000313" key="2">
    <source>
        <dbReference type="Proteomes" id="UP000247702"/>
    </source>
</evidence>